<evidence type="ECO:0000313" key="3">
    <source>
        <dbReference type="Proteomes" id="UP000005143"/>
    </source>
</evidence>
<name>H0E9G8_9ACTN</name>
<sequence>MEGQRSGASPHRGDSRTGWRRAPATPRAVRDRPPAIGAFRNR</sequence>
<dbReference type="AlphaFoldDB" id="H0E9G8"/>
<evidence type="ECO:0000313" key="2">
    <source>
        <dbReference type="EMBL" id="EHN09681.1"/>
    </source>
</evidence>
<comment type="caution">
    <text evidence="2">The sequence shown here is derived from an EMBL/GenBank/DDBJ whole genome shotgun (WGS) entry which is preliminary data.</text>
</comment>
<organism evidence="2 3">
    <name type="scientific">Patulibacter medicamentivorans</name>
    <dbReference type="NCBI Taxonomy" id="1097667"/>
    <lineage>
        <taxon>Bacteria</taxon>
        <taxon>Bacillati</taxon>
        <taxon>Actinomycetota</taxon>
        <taxon>Thermoleophilia</taxon>
        <taxon>Solirubrobacterales</taxon>
        <taxon>Patulibacteraceae</taxon>
        <taxon>Patulibacter</taxon>
    </lineage>
</organism>
<evidence type="ECO:0000256" key="1">
    <source>
        <dbReference type="SAM" id="MobiDB-lite"/>
    </source>
</evidence>
<protein>
    <submittedName>
        <fullName evidence="2">Uncharacterized protein</fullName>
    </submittedName>
</protein>
<gene>
    <name evidence="2" type="ORF">PAI11_34870</name>
</gene>
<accession>H0E9G8</accession>
<keyword evidence="3" id="KW-1185">Reference proteome</keyword>
<feature type="region of interest" description="Disordered" evidence="1">
    <location>
        <begin position="1"/>
        <end position="42"/>
    </location>
</feature>
<dbReference type="EMBL" id="AGUD01000260">
    <property type="protein sequence ID" value="EHN09681.1"/>
    <property type="molecule type" value="Genomic_DNA"/>
</dbReference>
<reference evidence="2 3" key="1">
    <citation type="journal article" date="2013" name="Biodegradation">
        <title>Quantitative proteomic analysis of ibuprofen-degrading Patulibacter sp. strain I11.</title>
        <authorList>
            <person name="Almeida B."/>
            <person name="Kjeldal H."/>
            <person name="Lolas I."/>
            <person name="Knudsen A.D."/>
            <person name="Carvalho G."/>
            <person name="Nielsen K.L."/>
            <person name="Barreto Crespo M.T."/>
            <person name="Stensballe A."/>
            <person name="Nielsen J.L."/>
        </authorList>
    </citation>
    <scope>NUCLEOTIDE SEQUENCE [LARGE SCALE GENOMIC DNA]</scope>
    <source>
        <strain evidence="2 3">I11</strain>
    </source>
</reference>
<dbReference type="Proteomes" id="UP000005143">
    <property type="component" value="Unassembled WGS sequence"/>
</dbReference>
<proteinExistence type="predicted"/>